<reference evidence="1 2" key="1">
    <citation type="journal article" date="2019" name="Commun. Biol.">
        <title>The bagworm genome reveals a unique fibroin gene that provides high tensile strength.</title>
        <authorList>
            <person name="Kono N."/>
            <person name="Nakamura H."/>
            <person name="Ohtoshi R."/>
            <person name="Tomita M."/>
            <person name="Numata K."/>
            <person name="Arakawa K."/>
        </authorList>
    </citation>
    <scope>NUCLEOTIDE SEQUENCE [LARGE SCALE GENOMIC DNA]</scope>
</reference>
<evidence type="ECO:0000313" key="1">
    <source>
        <dbReference type="EMBL" id="GBP34664.1"/>
    </source>
</evidence>
<evidence type="ECO:0000313" key="2">
    <source>
        <dbReference type="Proteomes" id="UP000299102"/>
    </source>
</evidence>
<dbReference type="EMBL" id="BGZK01000292">
    <property type="protein sequence ID" value="GBP34664.1"/>
    <property type="molecule type" value="Genomic_DNA"/>
</dbReference>
<keyword evidence="2" id="KW-1185">Reference proteome</keyword>
<comment type="caution">
    <text evidence="1">The sequence shown here is derived from an EMBL/GenBank/DDBJ whole genome shotgun (WGS) entry which is preliminary data.</text>
</comment>
<protein>
    <submittedName>
        <fullName evidence="1">Uncharacterized protein</fullName>
    </submittedName>
</protein>
<dbReference type="Proteomes" id="UP000299102">
    <property type="component" value="Unassembled WGS sequence"/>
</dbReference>
<accession>A0A4C1V9S3</accession>
<gene>
    <name evidence="1" type="ORF">EVAR_31533_1</name>
</gene>
<proteinExistence type="predicted"/>
<dbReference type="AlphaFoldDB" id="A0A4C1V9S3"/>
<organism evidence="1 2">
    <name type="scientific">Eumeta variegata</name>
    <name type="common">Bagworm moth</name>
    <name type="synonym">Eumeta japonica</name>
    <dbReference type="NCBI Taxonomy" id="151549"/>
    <lineage>
        <taxon>Eukaryota</taxon>
        <taxon>Metazoa</taxon>
        <taxon>Ecdysozoa</taxon>
        <taxon>Arthropoda</taxon>
        <taxon>Hexapoda</taxon>
        <taxon>Insecta</taxon>
        <taxon>Pterygota</taxon>
        <taxon>Neoptera</taxon>
        <taxon>Endopterygota</taxon>
        <taxon>Lepidoptera</taxon>
        <taxon>Glossata</taxon>
        <taxon>Ditrysia</taxon>
        <taxon>Tineoidea</taxon>
        <taxon>Psychidae</taxon>
        <taxon>Oiketicinae</taxon>
        <taxon>Eumeta</taxon>
    </lineage>
</organism>
<name>A0A4C1V9S3_EUMVA</name>
<sequence length="81" mass="9528">MNYGRRSEPPTRGKLKCPDATLRRPGYILKANKRTFRRVSVYWDDYGNRDERRSDVAIVILFMDLISIREQAYFQASAIVD</sequence>